<gene>
    <name evidence="4" type="ORF">ACFOY1_02540</name>
</gene>
<name>A0ABV8NU16_9BURK</name>
<dbReference type="GO" id="GO:0030848">
    <property type="term" value="F:threo-3-hydroxyaspartate ammonia-lyase activity"/>
    <property type="evidence" value="ECO:0007669"/>
    <property type="project" value="UniProtKB-EC"/>
</dbReference>
<reference evidence="5" key="1">
    <citation type="journal article" date="2019" name="Int. J. Syst. Evol. Microbiol.">
        <title>The Global Catalogue of Microorganisms (GCM) 10K type strain sequencing project: providing services to taxonomists for standard genome sequencing and annotation.</title>
        <authorList>
            <consortium name="The Broad Institute Genomics Platform"/>
            <consortium name="The Broad Institute Genome Sequencing Center for Infectious Disease"/>
            <person name="Wu L."/>
            <person name="Ma J."/>
        </authorList>
    </citation>
    <scope>NUCLEOTIDE SEQUENCE [LARGE SCALE GENOMIC DNA]</scope>
    <source>
        <strain evidence="5">LMG 24813</strain>
    </source>
</reference>
<dbReference type="CDD" id="cd01562">
    <property type="entry name" value="Thr-dehyd"/>
    <property type="match status" value="1"/>
</dbReference>
<accession>A0ABV8NU16</accession>
<dbReference type="Proteomes" id="UP001595848">
    <property type="component" value="Unassembled WGS sequence"/>
</dbReference>
<keyword evidence="5" id="KW-1185">Reference proteome</keyword>
<dbReference type="EC" id="4.3.1.16" evidence="4"/>
<dbReference type="NCBIfam" id="NF005454">
    <property type="entry name" value="PRK07048.1"/>
    <property type="match status" value="1"/>
</dbReference>
<feature type="domain" description="Tryptophan synthase beta chain-like PALP" evidence="3">
    <location>
        <begin position="21"/>
        <end position="305"/>
    </location>
</feature>
<evidence type="ECO:0000313" key="4">
    <source>
        <dbReference type="EMBL" id="MFC4199821.1"/>
    </source>
</evidence>
<dbReference type="InterPro" id="IPR001926">
    <property type="entry name" value="TrpB-like_PALP"/>
</dbReference>
<comment type="cofactor">
    <cofactor evidence="1">
        <name>pyridoxal 5'-phosphate</name>
        <dbReference type="ChEBI" id="CHEBI:597326"/>
    </cofactor>
</comment>
<organism evidence="4 5">
    <name type="scientific">Candidimonas humi</name>
    <dbReference type="NCBI Taxonomy" id="683355"/>
    <lineage>
        <taxon>Bacteria</taxon>
        <taxon>Pseudomonadati</taxon>
        <taxon>Pseudomonadota</taxon>
        <taxon>Betaproteobacteria</taxon>
        <taxon>Burkholderiales</taxon>
        <taxon>Alcaligenaceae</taxon>
        <taxon>Candidimonas</taxon>
    </lineage>
</organism>
<evidence type="ECO:0000256" key="1">
    <source>
        <dbReference type="ARBA" id="ARBA00001933"/>
    </source>
</evidence>
<evidence type="ECO:0000256" key="2">
    <source>
        <dbReference type="ARBA" id="ARBA00022898"/>
    </source>
</evidence>
<protein>
    <submittedName>
        <fullName evidence="4">Threo-3-hydroxy-L-aspartate ammonia-lyase</fullName>
        <ecNumber evidence="4">4.3.1.16</ecNumber>
    </submittedName>
</protein>
<dbReference type="PANTHER" id="PTHR43050">
    <property type="entry name" value="SERINE / THREONINE RACEMASE FAMILY MEMBER"/>
    <property type="match status" value="1"/>
</dbReference>
<proteinExistence type="predicted"/>
<dbReference type="EMBL" id="JBHSBV010000001">
    <property type="protein sequence ID" value="MFC4199821.1"/>
    <property type="molecule type" value="Genomic_DNA"/>
</dbReference>
<keyword evidence="2" id="KW-0663">Pyridoxal phosphate</keyword>
<keyword evidence="4" id="KW-0456">Lyase</keyword>
<dbReference type="PANTHER" id="PTHR43050:SF1">
    <property type="entry name" value="SERINE RACEMASE"/>
    <property type="match status" value="1"/>
</dbReference>
<dbReference type="RefSeq" id="WP_217962503.1">
    <property type="nucleotide sequence ID" value="NZ_JAHTBN010000001.1"/>
</dbReference>
<dbReference type="Pfam" id="PF00291">
    <property type="entry name" value="PALP"/>
    <property type="match status" value="1"/>
</dbReference>
<comment type="caution">
    <text evidence="4">The sequence shown here is derived from an EMBL/GenBank/DDBJ whole genome shotgun (WGS) entry which is preliminary data.</text>
</comment>
<sequence>MLIPTLADVGAAASRLAGVAHRTPVLQSRTANARLGAEIFFKPENLQRMGAFKFRGAYNAISQLTDAQRRAGVVTYSSGNHAQATALSARLLGAPAVILMPHDSAKSKVEATRGYGAEVIFYNRFDTDRDALGAAVARERGLTMVPPYDDPHIVAGQGTAAQELMQDVPGLDLVVASLGGGGLLSGTAVAVHGMAPKAQVIGVEPTTGDDGLQSLRAGRVIRIPPPQGLPEGALATHLGALNFEIIKQHVADIATVSDEDIVEAMKFYVQRMKLVVEPTGAMPLAALFNGSIDVRGKRVGIIISGGNVDLERLAALIAAPGTGSAR</sequence>
<evidence type="ECO:0000259" key="3">
    <source>
        <dbReference type="Pfam" id="PF00291"/>
    </source>
</evidence>
<evidence type="ECO:0000313" key="5">
    <source>
        <dbReference type="Proteomes" id="UP001595848"/>
    </source>
</evidence>